<evidence type="ECO:0000313" key="2">
    <source>
        <dbReference type="Proteomes" id="UP000728032"/>
    </source>
</evidence>
<dbReference type="EMBL" id="CAJPVJ010017507">
    <property type="protein sequence ID" value="CAG2176641.1"/>
    <property type="molecule type" value="Genomic_DNA"/>
</dbReference>
<reference evidence="1" key="1">
    <citation type="submission" date="2020-11" db="EMBL/GenBank/DDBJ databases">
        <authorList>
            <person name="Tran Van P."/>
        </authorList>
    </citation>
    <scope>NUCLEOTIDE SEQUENCE</scope>
</reference>
<dbReference type="Proteomes" id="UP000728032">
    <property type="component" value="Unassembled WGS sequence"/>
</dbReference>
<dbReference type="AlphaFoldDB" id="A0A7R9QV22"/>
<feature type="non-terminal residue" evidence="1">
    <location>
        <position position="65"/>
    </location>
</feature>
<protein>
    <submittedName>
        <fullName evidence="1">Uncharacterized protein</fullName>
    </submittedName>
</protein>
<proteinExistence type="predicted"/>
<evidence type="ECO:0000313" key="1">
    <source>
        <dbReference type="EMBL" id="CAD7659479.1"/>
    </source>
</evidence>
<keyword evidence="2" id="KW-1185">Reference proteome</keyword>
<gene>
    <name evidence="1" type="ORF">ONB1V03_LOCUS16074</name>
</gene>
<dbReference type="EMBL" id="OC932332">
    <property type="protein sequence ID" value="CAD7659479.1"/>
    <property type="molecule type" value="Genomic_DNA"/>
</dbReference>
<sequence>MYLSLGGRLLSRQCVQPLVVSTASGVRSVHTFDNQKFGKNIVLIDGIRTPFNHSNTDYKDLMAYE</sequence>
<organism evidence="1">
    <name type="scientific">Oppiella nova</name>
    <dbReference type="NCBI Taxonomy" id="334625"/>
    <lineage>
        <taxon>Eukaryota</taxon>
        <taxon>Metazoa</taxon>
        <taxon>Ecdysozoa</taxon>
        <taxon>Arthropoda</taxon>
        <taxon>Chelicerata</taxon>
        <taxon>Arachnida</taxon>
        <taxon>Acari</taxon>
        <taxon>Acariformes</taxon>
        <taxon>Sarcoptiformes</taxon>
        <taxon>Oribatida</taxon>
        <taxon>Brachypylina</taxon>
        <taxon>Oppioidea</taxon>
        <taxon>Oppiidae</taxon>
        <taxon>Oppiella</taxon>
    </lineage>
</organism>
<name>A0A7R9QV22_9ACAR</name>
<accession>A0A7R9QV22</accession>
<dbReference type="OrthoDB" id="5404651at2759"/>